<protein>
    <submittedName>
        <fullName evidence="1">Uncharacterized protein</fullName>
    </submittedName>
</protein>
<reference evidence="1 2" key="1">
    <citation type="submission" date="2018-06" db="EMBL/GenBank/DDBJ databases">
        <title>Comparative genomics reveals the genomic features of Rhizophagus irregularis, R. cerebriforme, R. diaphanum and Gigaspora rosea, and their symbiotic lifestyle signature.</title>
        <authorList>
            <person name="Morin E."/>
            <person name="San Clemente H."/>
            <person name="Chen E.C.H."/>
            <person name="De La Providencia I."/>
            <person name="Hainaut M."/>
            <person name="Kuo A."/>
            <person name="Kohler A."/>
            <person name="Murat C."/>
            <person name="Tang N."/>
            <person name="Roy S."/>
            <person name="Loubradou J."/>
            <person name="Henrissat B."/>
            <person name="Grigoriev I.V."/>
            <person name="Corradi N."/>
            <person name="Roux C."/>
            <person name="Martin F.M."/>
        </authorList>
    </citation>
    <scope>NUCLEOTIDE SEQUENCE [LARGE SCALE GENOMIC DNA]</scope>
    <source>
        <strain evidence="1 2">DAOM 227022</strain>
    </source>
</reference>
<dbReference type="OrthoDB" id="2441193at2759"/>
<gene>
    <name evidence="1" type="ORF">C1645_735509</name>
</gene>
<keyword evidence="2" id="KW-1185">Reference proteome</keyword>
<evidence type="ECO:0000313" key="2">
    <source>
        <dbReference type="Proteomes" id="UP000265703"/>
    </source>
</evidence>
<accession>A0A397TAQ9</accession>
<dbReference type="AlphaFoldDB" id="A0A397TAQ9"/>
<evidence type="ECO:0000313" key="1">
    <source>
        <dbReference type="EMBL" id="RIA93485.1"/>
    </source>
</evidence>
<comment type="caution">
    <text evidence="1">The sequence shown here is derived from an EMBL/GenBank/DDBJ whole genome shotgun (WGS) entry which is preliminary data.</text>
</comment>
<sequence>MKLVENVLTCLAINMIRREATISTYIDRAKFMAKINPRKCMIQNPSTSILSPILEEEDSSLSKADLMKKYTVNNIKQLQKLILELFVDEYDNELHFDQNYINYAYRSMHFLWQKAQNFFVDSKLEWWYQMNIWSYLINPAFDNQNFELVCSKSMSFASSNRKNLKKTVNDKKKIGHKDNGVFRLSGDHLESTEAKHKWKGKSETS</sequence>
<name>A0A397TAQ9_9GLOM</name>
<dbReference type="Proteomes" id="UP000265703">
    <property type="component" value="Unassembled WGS sequence"/>
</dbReference>
<proteinExistence type="predicted"/>
<dbReference type="EMBL" id="QKYT01000103">
    <property type="protein sequence ID" value="RIA93485.1"/>
    <property type="molecule type" value="Genomic_DNA"/>
</dbReference>
<organism evidence="1 2">
    <name type="scientific">Glomus cerebriforme</name>
    <dbReference type="NCBI Taxonomy" id="658196"/>
    <lineage>
        <taxon>Eukaryota</taxon>
        <taxon>Fungi</taxon>
        <taxon>Fungi incertae sedis</taxon>
        <taxon>Mucoromycota</taxon>
        <taxon>Glomeromycotina</taxon>
        <taxon>Glomeromycetes</taxon>
        <taxon>Glomerales</taxon>
        <taxon>Glomeraceae</taxon>
        <taxon>Glomus</taxon>
    </lineage>
</organism>